<evidence type="ECO:0000256" key="12">
    <source>
        <dbReference type="SAM" id="MobiDB-lite"/>
    </source>
</evidence>
<comment type="caution">
    <text evidence="13">The sequence shown here is derived from an EMBL/GenBank/DDBJ whole genome shotgun (WGS) entry which is preliminary data.</text>
</comment>
<gene>
    <name evidence="13" type="ORF">PDE001_LOCUS1309</name>
</gene>
<dbReference type="Gene3D" id="3.80.10.10">
    <property type="entry name" value="Ribonuclease Inhibitor"/>
    <property type="match status" value="1"/>
</dbReference>
<keyword evidence="2" id="KW-0963">Cytoplasm</keyword>
<evidence type="ECO:0000256" key="1">
    <source>
        <dbReference type="ARBA" id="ARBA00004430"/>
    </source>
</evidence>
<dbReference type="Proteomes" id="UP001162029">
    <property type="component" value="Unassembled WGS sequence"/>
</dbReference>
<comment type="subcellular location">
    <subcellularLocation>
        <location evidence="1">Cytoplasm</location>
        <location evidence="1">Cytoskeleton</location>
        <location evidence="1">Cilium axoneme</location>
    </subcellularLocation>
</comment>
<feature type="compositionally biased region" description="Polar residues" evidence="12">
    <location>
        <begin position="426"/>
        <end position="445"/>
    </location>
</feature>
<keyword evidence="5" id="KW-0677">Repeat</keyword>
<evidence type="ECO:0000256" key="9">
    <source>
        <dbReference type="ARBA" id="ARBA00023273"/>
    </source>
</evidence>
<evidence type="ECO:0000256" key="11">
    <source>
        <dbReference type="ARBA" id="ARBA00049760"/>
    </source>
</evidence>
<dbReference type="SUPFAM" id="SSF52058">
    <property type="entry name" value="L domain-like"/>
    <property type="match status" value="1"/>
</dbReference>
<reference evidence="13" key="1">
    <citation type="submission" date="2022-12" db="EMBL/GenBank/DDBJ databases">
        <authorList>
            <person name="Webb A."/>
        </authorList>
    </citation>
    <scope>NUCLEOTIDE SEQUENCE</scope>
    <source>
        <strain evidence="13">Pd1</strain>
    </source>
</reference>
<evidence type="ECO:0000313" key="14">
    <source>
        <dbReference type="Proteomes" id="UP001162029"/>
    </source>
</evidence>
<dbReference type="AlphaFoldDB" id="A0AAV0T5Q4"/>
<dbReference type="GO" id="GO:0005930">
    <property type="term" value="C:axoneme"/>
    <property type="evidence" value="ECO:0007669"/>
    <property type="project" value="UniProtKB-SubCell"/>
</dbReference>
<keyword evidence="6" id="KW-0243">Dynein</keyword>
<evidence type="ECO:0000256" key="6">
    <source>
        <dbReference type="ARBA" id="ARBA00023017"/>
    </source>
</evidence>
<evidence type="ECO:0000256" key="2">
    <source>
        <dbReference type="ARBA" id="ARBA00022490"/>
    </source>
</evidence>
<evidence type="ECO:0000256" key="4">
    <source>
        <dbReference type="ARBA" id="ARBA00022701"/>
    </source>
</evidence>
<evidence type="ECO:0000256" key="5">
    <source>
        <dbReference type="ARBA" id="ARBA00022737"/>
    </source>
</evidence>
<dbReference type="EMBL" id="CANTFM010000221">
    <property type="protein sequence ID" value="CAI5715353.1"/>
    <property type="molecule type" value="Genomic_DNA"/>
</dbReference>
<protein>
    <recommendedName>
        <fullName evidence="11">Dynein axonemal light chain 1</fullName>
    </recommendedName>
</protein>
<evidence type="ECO:0000256" key="7">
    <source>
        <dbReference type="ARBA" id="ARBA00023175"/>
    </source>
</evidence>
<sequence length="771" mass="87148">MDGRLEVRALLGATPLPTPLPPPLNQSIAIDDSLDDEAFLKTLEETLQQHAGTLLEQHFLVLSASQVELLALRLHDVLVPKRDAESRVIQAWTIQPQLQLKVKASAHIQVLKLSTILREVRRLRVHQFQSFETPSSHIEVDIFPSLKIIEALNMDVLRLRHVHYFARQLKELHIEHTDAKTLRQLLAPEDTKVLWTKLLKLHLNCCWNKINKFDSNMTTKSLEVLNLCHNQLKIVPPIQALRGLRELDLAVNQLVSLKGLEILKTLERLDVSHNLIDDITEVELLTRLPRLMCLKMEFNPIARRPDYRREVLFYLGESIELDGHRWSEPEISSMKNRRMLMMLNGVNQHNVVESRLWRQSEKASAYPRVHVQSGTVVKNPKLVLSYPRLPQSQAVPAHFVEIQNPLSAVPTMSNQSRKAGDGKLENGNSIVKTPGNNQGSLSTRPSVRTVDDYFRTQRNVIASKVNKHSNECEEQATTTEGEYSDDCTTEQTWAPRCKHSTTNYMQEFEEEELLMREGNDIDNADMIVATSQTQIPISQRLRRSFSVRVLLSAKESALLGLHFGINGVPANIKIKPRKLVERYTVSDGKDPIAITRWLPDVVAVGTSIHSHRAKIITMKLRTHGSPNVTDAAYQFDSAASLETLLLSLVARLLQQYRSHIVICNCANCGALSLLTPRYPERIEANDPLTVYSCLLCSSCNVREISFKKLVALCANEGIVISSSIPLGPPPWEAITEGFYIEEPFFHGLGKDEVHSDEWSDAIVHAMATSMR</sequence>
<evidence type="ECO:0000313" key="13">
    <source>
        <dbReference type="EMBL" id="CAI5715353.1"/>
    </source>
</evidence>
<dbReference type="Pfam" id="PF12799">
    <property type="entry name" value="LRR_4"/>
    <property type="match status" value="1"/>
</dbReference>
<dbReference type="InterPro" id="IPR032675">
    <property type="entry name" value="LRR_dom_sf"/>
</dbReference>
<evidence type="ECO:0000256" key="10">
    <source>
        <dbReference type="ARBA" id="ARBA00049659"/>
    </source>
</evidence>
<accession>A0AAV0T5Q4</accession>
<organism evidence="13 14">
    <name type="scientific">Peronospora destructor</name>
    <dbReference type="NCBI Taxonomy" id="86335"/>
    <lineage>
        <taxon>Eukaryota</taxon>
        <taxon>Sar</taxon>
        <taxon>Stramenopiles</taxon>
        <taxon>Oomycota</taxon>
        <taxon>Peronosporomycetes</taxon>
        <taxon>Peronosporales</taxon>
        <taxon>Peronosporaceae</taxon>
        <taxon>Peronospora</taxon>
    </lineage>
</organism>
<proteinExistence type="inferred from homology"/>
<feature type="region of interest" description="Disordered" evidence="12">
    <location>
        <begin position="411"/>
        <end position="445"/>
    </location>
</feature>
<keyword evidence="7" id="KW-0505">Motor protein</keyword>
<keyword evidence="14" id="KW-1185">Reference proteome</keyword>
<keyword evidence="8" id="KW-0206">Cytoskeleton</keyword>
<comment type="similarity">
    <text evidence="10">Belongs to the dynein light chain LC1-type family.</text>
</comment>
<dbReference type="GO" id="GO:0030286">
    <property type="term" value="C:dynein complex"/>
    <property type="evidence" value="ECO:0007669"/>
    <property type="project" value="UniProtKB-KW"/>
</dbReference>
<keyword evidence="4" id="KW-0493">Microtubule</keyword>
<dbReference type="PANTHER" id="PTHR15454">
    <property type="entry name" value="NISCHARIN RELATED"/>
    <property type="match status" value="1"/>
</dbReference>
<dbReference type="PANTHER" id="PTHR15454:SF73">
    <property type="entry name" value="DYNEIN AXONEMAL LIGHT CHAIN 1"/>
    <property type="match status" value="1"/>
</dbReference>
<dbReference type="GO" id="GO:0005874">
    <property type="term" value="C:microtubule"/>
    <property type="evidence" value="ECO:0007669"/>
    <property type="project" value="UniProtKB-KW"/>
</dbReference>
<keyword evidence="3" id="KW-0433">Leucine-rich repeat</keyword>
<evidence type="ECO:0000256" key="3">
    <source>
        <dbReference type="ARBA" id="ARBA00022614"/>
    </source>
</evidence>
<dbReference type="InterPro" id="IPR025875">
    <property type="entry name" value="Leu-rich_rpt_4"/>
</dbReference>
<keyword evidence="9" id="KW-0966">Cell projection</keyword>
<evidence type="ECO:0000256" key="8">
    <source>
        <dbReference type="ARBA" id="ARBA00023212"/>
    </source>
</evidence>
<dbReference type="InterPro" id="IPR001611">
    <property type="entry name" value="Leu-rich_rpt"/>
</dbReference>
<name>A0AAV0T5Q4_9STRA</name>
<dbReference type="PROSITE" id="PS51450">
    <property type="entry name" value="LRR"/>
    <property type="match status" value="3"/>
</dbReference>